<dbReference type="AlphaFoldDB" id="A0A803MDC8"/>
<dbReference type="EnsemblPlants" id="AUR62027471-RA">
    <property type="protein sequence ID" value="AUR62027471-RA:cds"/>
    <property type="gene ID" value="AUR62027471"/>
</dbReference>
<accession>A0A803MDC8</accession>
<dbReference type="Proteomes" id="UP000596660">
    <property type="component" value="Unplaced"/>
</dbReference>
<feature type="coiled-coil region" evidence="1">
    <location>
        <begin position="6"/>
        <end position="33"/>
    </location>
</feature>
<dbReference type="Gramene" id="AUR62027471-RA">
    <property type="protein sequence ID" value="AUR62027471-RA:cds"/>
    <property type="gene ID" value="AUR62027471"/>
</dbReference>
<sequence>MAVAPCRRVLLRREKKEEEREEKEEEVRVLQFGGMRKRKAGKALLNNATDAMNESLAHEILTFLTELQDRIMDFEELFCAAANAHKESKAVPKPVAVKGKL</sequence>
<organism evidence="2 3">
    <name type="scientific">Chenopodium quinoa</name>
    <name type="common">Quinoa</name>
    <dbReference type="NCBI Taxonomy" id="63459"/>
    <lineage>
        <taxon>Eukaryota</taxon>
        <taxon>Viridiplantae</taxon>
        <taxon>Streptophyta</taxon>
        <taxon>Embryophyta</taxon>
        <taxon>Tracheophyta</taxon>
        <taxon>Spermatophyta</taxon>
        <taxon>Magnoliopsida</taxon>
        <taxon>eudicotyledons</taxon>
        <taxon>Gunneridae</taxon>
        <taxon>Pentapetalae</taxon>
        <taxon>Caryophyllales</taxon>
        <taxon>Chenopodiaceae</taxon>
        <taxon>Chenopodioideae</taxon>
        <taxon>Atripliceae</taxon>
        <taxon>Chenopodium</taxon>
    </lineage>
</organism>
<protein>
    <submittedName>
        <fullName evidence="2">Uncharacterized protein</fullName>
    </submittedName>
</protein>
<evidence type="ECO:0000256" key="1">
    <source>
        <dbReference type="SAM" id="Coils"/>
    </source>
</evidence>
<reference evidence="2" key="1">
    <citation type="journal article" date="2017" name="Nature">
        <title>The genome of Chenopodium quinoa.</title>
        <authorList>
            <person name="Jarvis D.E."/>
            <person name="Ho Y.S."/>
            <person name="Lightfoot D.J."/>
            <person name="Schmoeckel S.M."/>
            <person name="Li B."/>
            <person name="Borm T.J.A."/>
            <person name="Ohyanagi H."/>
            <person name="Mineta K."/>
            <person name="Michell C.T."/>
            <person name="Saber N."/>
            <person name="Kharbatia N.M."/>
            <person name="Rupper R.R."/>
            <person name="Sharp A.R."/>
            <person name="Dally N."/>
            <person name="Boughton B.A."/>
            <person name="Woo Y.H."/>
            <person name="Gao G."/>
            <person name="Schijlen E.G.W.M."/>
            <person name="Guo X."/>
            <person name="Momin A.A."/>
            <person name="Negrao S."/>
            <person name="Al-Babili S."/>
            <person name="Gehring C."/>
            <person name="Roessner U."/>
            <person name="Jung C."/>
            <person name="Murphy K."/>
            <person name="Arold S.T."/>
            <person name="Gojobori T."/>
            <person name="van der Linden C.G."/>
            <person name="van Loo E.N."/>
            <person name="Jellen E.N."/>
            <person name="Maughan P.J."/>
            <person name="Tester M."/>
        </authorList>
    </citation>
    <scope>NUCLEOTIDE SEQUENCE [LARGE SCALE GENOMIC DNA]</scope>
    <source>
        <strain evidence="2">cv. PI 614886</strain>
    </source>
</reference>
<proteinExistence type="predicted"/>
<name>A0A803MDC8_CHEQI</name>
<evidence type="ECO:0000313" key="2">
    <source>
        <dbReference type="EnsemblPlants" id="AUR62027471-RA:cds"/>
    </source>
</evidence>
<evidence type="ECO:0000313" key="3">
    <source>
        <dbReference type="Proteomes" id="UP000596660"/>
    </source>
</evidence>
<keyword evidence="1" id="KW-0175">Coiled coil</keyword>
<keyword evidence="3" id="KW-1185">Reference proteome</keyword>
<reference evidence="2" key="2">
    <citation type="submission" date="2021-03" db="UniProtKB">
        <authorList>
            <consortium name="EnsemblPlants"/>
        </authorList>
    </citation>
    <scope>IDENTIFICATION</scope>
</reference>